<feature type="transmembrane region" description="Helical" evidence="7">
    <location>
        <begin position="187"/>
        <end position="207"/>
    </location>
</feature>
<dbReference type="Pfam" id="PF03547">
    <property type="entry name" value="Mem_trans"/>
    <property type="match status" value="1"/>
</dbReference>
<evidence type="ECO:0000256" key="5">
    <source>
        <dbReference type="ARBA" id="ARBA00022989"/>
    </source>
</evidence>
<dbReference type="KEGG" id="bpdz:BBN53_01620"/>
<keyword evidence="11" id="KW-1185">Reference proteome</keyword>
<protein>
    <submittedName>
        <fullName evidence="9">Auxin efflux carrier</fullName>
    </submittedName>
</protein>
<reference evidence="9 10" key="1">
    <citation type="submission" date="2015-09" db="EMBL/GenBank/DDBJ databases">
        <authorList>
            <person name="Jackson K.R."/>
            <person name="Lunt B.L."/>
            <person name="Fisher J.N.B."/>
            <person name="Gardner A.V."/>
            <person name="Bailey M.E."/>
            <person name="Deus L.M."/>
            <person name="Earl A.S."/>
            <person name="Gibby P.D."/>
            <person name="Hartmann K.A."/>
            <person name="Liu J.E."/>
            <person name="Manci A.M."/>
            <person name="Nielsen D.A."/>
            <person name="Solomon M.B."/>
            <person name="Breakwell D.P."/>
            <person name="Burnett S.H."/>
            <person name="Grose J.H."/>
        </authorList>
    </citation>
    <scope>NUCLEOTIDE SEQUENCE [LARGE SCALE GENOMIC DNA]</scope>
    <source>
        <strain evidence="9 10">2789STDY5608636</strain>
    </source>
</reference>
<dbReference type="PANTHER" id="PTHR36838:SF1">
    <property type="entry name" value="SLR1864 PROTEIN"/>
    <property type="match status" value="1"/>
</dbReference>
<dbReference type="RefSeq" id="WP_043210198.1">
    <property type="nucleotide sequence ID" value="NZ_CAJGUP010000087.1"/>
</dbReference>
<feature type="transmembrane region" description="Helical" evidence="7">
    <location>
        <begin position="123"/>
        <end position="147"/>
    </location>
</feature>
<dbReference type="EMBL" id="CP016440">
    <property type="protein sequence ID" value="ANY14699.1"/>
    <property type="molecule type" value="Genomic_DNA"/>
</dbReference>
<reference evidence="8 11" key="2">
    <citation type="submission" date="2016-07" db="EMBL/GenBank/DDBJ databases">
        <title>Complete genome sequences of Bordetella pseudohinzii.</title>
        <authorList>
            <person name="Spilker T."/>
            <person name="Darrah R."/>
            <person name="LiPuma J.J."/>
        </authorList>
    </citation>
    <scope>NUCLEOTIDE SEQUENCE [LARGE SCALE GENOMIC DNA]</scope>
    <source>
        <strain evidence="8 11">HI4681</strain>
    </source>
</reference>
<dbReference type="OrthoDB" id="3238001at2"/>
<name>A0A0J6C705_9BORD</name>
<feature type="transmembrane region" description="Helical" evidence="7">
    <location>
        <begin position="219"/>
        <end position="237"/>
    </location>
</feature>
<dbReference type="GO" id="GO:0016020">
    <property type="term" value="C:membrane"/>
    <property type="evidence" value="ECO:0007669"/>
    <property type="project" value="UniProtKB-SubCell"/>
</dbReference>
<keyword evidence="4 7" id="KW-0812">Transmembrane</keyword>
<feature type="transmembrane region" description="Helical" evidence="7">
    <location>
        <begin position="35"/>
        <end position="58"/>
    </location>
</feature>
<keyword evidence="3" id="KW-1003">Cell membrane</keyword>
<accession>A0A0M7E183</accession>
<proteinExistence type="predicted"/>
<dbReference type="AlphaFoldDB" id="A0A0J6C705"/>
<feature type="transmembrane region" description="Helical" evidence="7">
    <location>
        <begin position="275"/>
        <end position="294"/>
    </location>
</feature>
<evidence type="ECO:0000256" key="4">
    <source>
        <dbReference type="ARBA" id="ARBA00022692"/>
    </source>
</evidence>
<accession>A0A0J6C705</accession>
<keyword evidence="6 7" id="KW-0472">Membrane</keyword>
<evidence type="ECO:0000256" key="6">
    <source>
        <dbReference type="ARBA" id="ARBA00023136"/>
    </source>
</evidence>
<comment type="subcellular location">
    <subcellularLocation>
        <location evidence="1">Membrane</location>
        <topology evidence="1">Multi-pass membrane protein</topology>
    </subcellularLocation>
</comment>
<feature type="transmembrane region" description="Helical" evidence="7">
    <location>
        <begin position="159"/>
        <end position="181"/>
    </location>
</feature>
<dbReference type="InterPro" id="IPR004776">
    <property type="entry name" value="Mem_transp_PIN-like"/>
</dbReference>
<dbReference type="EMBL" id="CYTV01000003">
    <property type="protein sequence ID" value="CUI60094.1"/>
    <property type="molecule type" value="Genomic_DNA"/>
</dbReference>
<dbReference type="PANTHER" id="PTHR36838">
    <property type="entry name" value="AUXIN EFFLUX CARRIER FAMILY PROTEIN"/>
    <property type="match status" value="1"/>
</dbReference>
<evidence type="ECO:0000313" key="10">
    <source>
        <dbReference type="Proteomes" id="UP000053096"/>
    </source>
</evidence>
<gene>
    <name evidence="8" type="ORF">BBN53_01620</name>
    <name evidence="9" type="ORF">ERS370011_01324</name>
</gene>
<sequence>MFAVAQFYFSAVVMLMPLLACVGIGVFWGKRDYPFGGAFVTMLVTSVTTPALVFHTFVTTQLDDRALGDIALASLLALLVCALACAALLRLTGLPVRKLLPTAFMPNAGNLGLPVSQLAFGDVGLSAAVAFFAINSFVMHTIGVRILPGAATRGGWRSPVLLASLIAVAWRYSGVPVPAWIIETARMLGAVTVPLMLLSLGHALALIPSGGLRVGAGLGVMRLVVGLLSGLAVVWALGLGSPLAGSLVLQMAMPCAVVSYMYARRYTDMGDTAAGAVLVSTVLFLLVAPALLWFTRH</sequence>
<evidence type="ECO:0000256" key="1">
    <source>
        <dbReference type="ARBA" id="ARBA00004141"/>
    </source>
</evidence>
<organism evidence="9 10">
    <name type="scientific">Bordetella pseudohinzii</name>
    <dbReference type="NCBI Taxonomy" id="1331258"/>
    <lineage>
        <taxon>Bacteria</taxon>
        <taxon>Pseudomonadati</taxon>
        <taxon>Pseudomonadota</taxon>
        <taxon>Betaproteobacteria</taxon>
        <taxon>Burkholderiales</taxon>
        <taxon>Alcaligenaceae</taxon>
        <taxon>Bordetella</taxon>
    </lineage>
</organism>
<feature type="transmembrane region" description="Helical" evidence="7">
    <location>
        <begin position="70"/>
        <end position="91"/>
    </location>
</feature>
<evidence type="ECO:0000256" key="7">
    <source>
        <dbReference type="SAM" id="Phobius"/>
    </source>
</evidence>
<evidence type="ECO:0000313" key="8">
    <source>
        <dbReference type="EMBL" id="ANY14699.1"/>
    </source>
</evidence>
<evidence type="ECO:0000313" key="9">
    <source>
        <dbReference type="EMBL" id="CUI60094.1"/>
    </source>
</evidence>
<dbReference type="GO" id="GO:0055085">
    <property type="term" value="P:transmembrane transport"/>
    <property type="evidence" value="ECO:0007669"/>
    <property type="project" value="InterPro"/>
</dbReference>
<evidence type="ECO:0000256" key="2">
    <source>
        <dbReference type="ARBA" id="ARBA00022448"/>
    </source>
</evidence>
<keyword evidence="5 7" id="KW-1133">Transmembrane helix</keyword>
<evidence type="ECO:0000256" key="3">
    <source>
        <dbReference type="ARBA" id="ARBA00022475"/>
    </source>
</evidence>
<dbReference type="Proteomes" id="UP000092950">
    <property type="component" value="Chromosome"/>
</dbReference>
<dbReference type="Proteomes" id="UP000053096">
    <property type="component" value="Unassembled WGS sequence"/>
</dbReference>
<keyword evidence="2" id="KW-0813">Transport</keyword>
<evidence type="ECO:0000313" key="11">
    <source>
        <dbReference type="Proteomes" id="UP000092950"/>
    </source>
</evidence>
<feature type="transmembrane region" description="Helical" evidence="7">
    <location>
        <begin position="7"/>
        <end position="29"/>
    </location>
</feature>